<organism evidence="1 2">
    <name type="scientific">Caulobacter rhizosphaerae</name>
    <dbReference type="NCBI Taxonomy" id="2010972"/>
    <lineage>
        <taxon>Bacteria</taxon>
        <taxon>Pseudomonadati</taxon>
        <taxon>Pseudomonadota</taxon>
        <taxon>Alphaproteobacteria</taxon>
        <taxon>Caulobacterales</taxon>
        <taxon>Caulobacteraceae</taxon>
        <taxon>Caulobacter</taxon>
    </lineage>
</organism>
<accession>A0ABU1MUR2</accession>
<gene>
    <name evidence="1" type="ORF">J2800_000646</name>
</gene>
<sequence length="128" mass="14326">MIALMMAAATAFAPLAGDFDHDGRSDEARIVAHRGQYVLRVTRGADPGHPVTIWDYGKDRPRSAFVDTTRAGRFQTACGKGYYGRETGRCSRDWITLRKGDLSFGYQESSDAVAVWNGRRFDVEWMSD</sequence>
<dbReference type="EMBL" id="JAVDRL010000002">
    <property type="protein sequence ID" value="MDR6529922.1"/>
    <property type="molecule type" value="Genomic_DNA"/>
</dbReference>
<protein>
    <submittedName>
        <fullName evidence="1">Uncharacterized protein</fullName>
    </submittedName>
</protein>
<comment type="caution">
    <text evidence="1">The sequence shown here is derived from an EMBL/GenBank/DDBJ whole genome shotgun (WGS) entry which is preliminary data.</text>
</comment>
<dbReference type="RefSeq" id="WP_056753471.1">
    <property type="nucleotide sequence ID" value="NZ_JAVDRL010000002.1"/>
</dbReference>
<evidence type="ECO:0000313" key="1">
    <source>
        <dbReference type="EMBL" id="MDR6529922.1"/>
    </source>
</evidence>
<dbReference type="Proteomes" id="UP001262754">
    <property type="component" value="Unassembled WGS sequence"/>
</dbReference>
<keyword evidence="2" id="KW-1185">Reference proteome</keyword>
<evidence type="ECO:0000313" key="2">
    <source>
        <dbReference type="Proteomes" id="UP001262754"/>
    </source>
</evidence>
<reference evidence="1 2" key="1">
    <citation type="submission" date="2023-07" db="EMBL/GenBank/DDBJ databases">
        <title>Sorghum-associated microbial communities from plants grown in Nebraska, USA.</title>
        <authorList>
            <person name="Schachtman D."/>
        </authorList>
    </citation>
    <scope>NUCLEOTIDE SEQUENCE [LARGE SCALE GENOMIC DNA]</scope>
    <source>
        <strain evidence="1 2">DS2154</strain>
    </source>
</reference>
<proteinExistence type="predicted"/>
<name>A0ABU1MUR2_9CAUL</name>